<feature type="domain" description="FUZ/MON1/HPS1 second Longin" evidence="2">
    <location>
        <begin position="200"/>
        <end position="242"/>
    </location>
</feature>
<dbReference type="Proteomes" id="UP000230750">
    <property type="component" value="Unassembled WGS sequence"/>
</dbReference>
<dbReference type="InterPro" id="IPR043970">
    <property type="entry name" value="FUZ/MON1/HPS1_longin_3"/>
</dbReference>
<dbReference type="STRING" id="307972.A0A2G8K7V5"/>
<feature type="compositionally biased region" description="Polar residues" evidence="1">
    <location>
        <begin position="286"/>
        <end position="301"/>
    </location>
</feature>
<dbReference type="GO" id="GO:0031085">
    <property type="term" value="C:BLOC-3 complex"/>
    <property type="evidence" value="ECO:0007669"/>
    <property type="project" value="TreeGrafter"/>
</dbReference>
<evidence type="ECO:0000313" key="5">
    <source>
        <dbReference type="Proteomes" id="UP000230750"/>
    </source>
</evidence>
<comment type="caution">
    <text evidence="4">The sequence shown here is derived from an EMBL/GenBank/DDBJ whole genome shotgun (WGS) entry which is preliminary data.</text>
</comment>
<dbReference type="GO" id="GO:0016192">
    <property type="term" value="P:vesicle-mediated transport"/>
    <property type="evidence" value="ECO:0007669"/>
    <property type="project" value="InterPro"/>
</dbReference>
<dbReference type="InterPro" id="IPR043971">
    <property type="entry name" value="FUZ/MON1/HPS1_longin_2"/>
</dbReference>
<evidence type="ECO:0000259" key="2">
    <source>
        <dbReference type="Pfam" id="PF19037"/>
    </source>
</evidence>
<feature type="compositionally biased region" description="Basic and acidic residues" evidence="1">
    <location>
        <begin position="345"/>
        <end position="365"/>
    </location>
</feature>
<dbReference type="GO" id="GO:0005085">
    <property type="term" value="F:guanyl-nucleotide exchange factor activity"/>
    <property type="evidence" value="ECO:0007669"/>
    <property type="project" value="TreeGrafter"/>
</dbReference>
<dbReference type="AlphaFoldDB" id="A0A2G8K7V5"/>
<accession>A0A2G8K7V5</accession>
<evidence type="ECO:0000256" key="1">
    <source>
        <dbReference type="SAM" id="MobiDB-lite"/>
    </source>
</evidence>
<proteinExistence type="predicted"/>
<protein>
    <submittedName>
        <fullName evidence="4">Putative Hermansky-Pudlak syndrome 1 protein-like</fullName>
    </submittedName>
</protein>
<feature type="domain" description="FUZ/MON1/HPS1 third Longin" evidence="3">
    <location>
        <begin position="560"/>
        <end position="701"/>
    </location>
</feature>
<dbReference type="PANTHER" id="PTHR12761">
    <property type="entry name" value="HERMANSKY-PUDLAK SYNDROME PROTEIN 1"/>
    <property type="match status" value="1"/>
</dbReference>
<organism evidence="4 5">
    <name type="scientific">Stichopus japonicus</name>
    <name type="common">Sea cucumber</name>
    <dbReference type="NCBI Taxonomy" id="307972"/>
    <lineage>
        <taxon>Eukaryota</taxon>
        <taxon>Metazoa</taxon>
        <taxon>Echinodermata</taxon>
        <taxon>Eleutherozoa</taxon>
        <taxon>Echinozoa</taxon>
        <taxon>Holothuroidea</taxon>
        <taxon>Aspidochirotacea</taxon>
        <taxon>Aspidochirotida</taxon>
        <taxon>Stichopodidae</taxon>
        <taxon>Apostichopus</taxon>
    </lineage>
</organism>
<keyword evidence="5" id="KW-1185">Reference proteome</keyword>
<reference evidence="4 5" key="1">
    <citation type="journal article" date="2017" name="PLoS Biol.">
        <title>The sea cucumber genome provides insights into morphological evolution and visceral regeneration.</title>
        <authorList>
            <person name="Zhang X."/>
            <person name="Sun L."/>
            <person name="Yuan J."/>
            <person name="Sun Y."/>
            <person name="Gao Y."/>
            <person name="Zhang L."/>
            <person name="Li S."/>
            <person name="Dai H."/>
            <person name="Hamel J.F."/>
            <person name="Liu C."/>
            <person name="Yu Y."/>
            <person name="Liu S."/>
            <person name="Lin W."/>
            <person name="Guo K."/>
            <person name="Jin S."/>
            <person name="Xu P."/>
            <person name="Storey K.B."/>
            <person name="Huan P."/>
            <person name="Zhang T."/>
            <person name="Zhou Y."/>
            <person name="Zhang J."/>
            <person name="Lin C."/>
            <person name="Li X."/>
            <person name="Xing L."/>
            <person name="Huo D."/>
            <person name="Sun M."/>
            <person name="Wang L."/>
            <person name="Mercier A."/>
            <person name="Li F."/>
            <person name="Yang H."/>
            <person name="Xiang J."/>
        </authorList>
    </citation>
    <scope>NUCLEOTIDE SEQUENCE [LARGE SCALE GENOMIC DNA]</scope>
    <source>
        <strain evidence="4">Shaxun</strain>
        <tissue evidence="4">Muscle</tissue>
    </source>
</reference>
<dbReference type="PANTHER" id="PTHR12761:SF1">
    <property type="entry name" value="BLOC-3 COMPLEX MEMBER HPS1"/>
    <property type="match status" value="1"/>
</dbReference>
<dbReference type="Pfam" id="PF19037">
    <property type="entry name" value="Fuz_longin_2"/>
    <property type="match status" value="1"/>
</dbReference>
<evidence type="ECO:0000259" key="3">
    <source>
        <dbReference type="Pfam" id="PF19038"/>
    </source>
</evidence>
<gene>
    <name evidence="4" type="ORF">BSL78_19069</name>
</gene>
<feature type="region of interest" description="Disordered" evidence="1">
    <location>
        <begin position="276"/>
        <end position="369"/>
    </location>
</feature>
<dbReference type="EMBL" id="MRZV01000802">
    <property type="protein sequence ID" value="PIK44081.1"/>
    <property type="molecule type" value="Genomic_DNA"/>
</dbReference>
<dbReference type="OrthoDB" id="10255234at2759"/>
<feature type="compositionally biased region" description="Basic and acidic residues" evidence="1">
    <location>
        <begin position="302"/>
        <end position="311"/>
    </location>
</feature>
<dbReference type="Pfam" id="PF19038">
    <property type="entry name" value="Fuz_longin_3"/>
    <property type="match status" value="1"/>
</dbReference>
<dbReference type="InterPro" id="IPR026053">
    <property type="entry name" value="HPS1"/>
</dbReference>
<sequence length="732" mass="83068">MRALVVVCNPNLPDIAYFSGDEEFCNNINKKAKQSGWQQEGNLSAYNQVDLNILVQYFQSLIASQQALSSMLNCPYQSLQAEDGSIIVIRQYNDHIFVAINGDGTEKEQFLLHKIFILQRMIAFLFGPNPEGLRCNNERAIQIEMWNSITRILDTWVYLYHVEQSFLMEAVERLNVNQFLNGICIQLLEKALTSSGDRHRVHALLLVKGKLLALFSSQNAADLSPSNILMITMITETFYPSQRTFSEGNEHFLKGMNVGEAGRKVGSSQFYVGEDYTSATEDNRSDNSSTYYSPNQGNSPFHSDHEEDGKSAAEGGASTSVKTPSGRPLPGSLGNSPDHYSTPKAEADVKPAKMEENPQKEEAPRRAKLSCPEEGFQLSVFLQQLNKKFVPHRLTLIPCFPRRSSLGVEIIDALDLVEKVYQKRDEVIQKGPKHNLMSKLEDVVEKEIIGYMKSHKIGNKDFHDKILSSYKDFKALLNKSVSVDSFRSGTESLIKTLKNLFKGLFLQHRKLVQEILPKDLDDHLQCQKSAREKLEFYQDYLAVKGEKNLTMMTYLDKYPGLVHFIHVDRTTNQLTAPAINIDYSLDKKKSKTDAHRSLVWNFLERSRQLFQNEHTTIHFESGDFQLSSFLYFENSMGNILQTPNLPKVPREGHYPGLQAEVFFRYLTDQGFPGSSDSIRCCELHCFHLAIVPLNVVAQQARCSQRIPMGDVWCCCSSHKPPLRKWSHGNPLA</sequence>
<name>A0A2G8K7V5_STIJA</name>
<evidence type="ECO:0000313" key="4">
    <source>
        <dbReference type="EMBL" id="PIK44081.1"/>
    </source>
</evidence>